<feature type="transmembrane region" description="Helical" evidence="1">
    <location>
        <begin position="86"/>
        <end position="104"/>
    </location>
</feature>
<name>A0A2Z6QCE1_9GLOM</name>
<gene>
    <name evidence="3" type="ORF">RCL2_002623300</name>
    <name evidence="2" type="ORF">RclHR1_10080002</name>
</gene>
<dbReference type="EMBL" id="BEXD01000012">
    <property type="protein sequence ID" value="GBB83349.1"/>
    <property type="molecule type" value="Genomic_DNA"/>
</dbReference>
<feature type="transmembrane region" description="Helical" evidence="1">
    <location>
        <begin position="210"/>
        <end position="232"/>
    </location>
</feature>
<organism evidence="2 4">
    <name type="scientific">Rhizophagus clarus</name>
    <dbReference type="NCBI Taxonomy" id="94130"/>
    <lineage>
        <taxon>Eukaryota</taxon>
        <taxon>Fungi</taxon>
        <taxon>Fungi incertae sedis</taxon>
        <taxon>Mucoromycota</taxon>
        <taxon>Glomeromycotina</taxon>
        <taxon>Glomeromycetes</taxon>
        <taxon>Glomerales</taxon>
        <taxon>Glomeraceae</taxon>
        <taxon>Rhizophagus</taxon>
    </lineage>
</organism>
<dbReference type="OrthoDB" id="2434437at2759"/>
<evidence type="ECO:0000256" key="1">
    <source>
        <dbReference type="SAM" id="Phobius"/>
    </source>
</evidence>
<keyword evidence="1" id="KW-1133">Transmembrane helix</keyword>
<dbReference type="Proteomes" id="UP000615446">
    <property type="component" value="Unassembled WGS sequence"/>
</dbReference>
<feature type="transmembrane region" description="Helical" evidence="1">
    <location>
        <begin position="143"/>
        <end position="163"/>
    </location>
</feature>
<reference evidence="2 4" key="1">
    <citation type="submission" date="2017-11" db="EMBL/GenBank/DDBJ databases">
        <title>The genome of Rhizophagus clarus HR1 reveals common genetic basis of auxotrophy among arbuscular mycorrhizal fungi.</title>
        <authorList>
            <person name="Kobayashi Y."/>
        </authorList>
    </citation>
    <scope>NUCLEOTIDE SEQUENCE [LARGE SCALE GENOMIC DNA]</scope>
    <source>
        <strain evidence="2 4">HR1</strain>
    </source>
</reference>
<keyword evidence="1" id="KW-0812">Transmembrane</keyword>
<dbReference type="Proteomes" id="UP000247702">
    <property type="component" value="Unassembled WGS sequence"/>
</dbReference>
<evidence type="ECO:0000313" key="2">
    <source>
        <dbReference type="EMBL" id="GBB83349.1"/>
    </source>
</evidence>
<feature type="transmembrane region" description="Helical" evidence="1">
    <location>
        <begin position="48"/>
        <end position="66"/>
    </location>
</feature>
<dbReference type="EMBL" id="BLAL01000285">
    <property type="protein sequence ID" value="GES99749.1"/>
    <property type="molecule type" value="Genomic_DNA"/>
</dbReference>
<sequence>MNSYQEILFFPFNQQNKKFYNSTFQSIKLSRIKHYIIKKRINYEQQDLLNFIIWNLIFFSFFPFASASVAPFVDENYKSDEDLYDAFLNTLFPIFFVLLINVSGKPGPIKNIVLPLLDDLLYNMITWMIPFIVSFSYDHLLGVKIFSIINMCLHVFCALHGIIRWERVTKDEEVNIYFSKYTLYFLIFFPVIVIPTFWIVIIVTRHIYDAISIIFLTLFGICLASFVILYFIEEVFMSAIKISVPLSIICFYVPNILQTILITLNWPINFYFVKACIFILVLSLSRNVTYFTDKVPKDFLATSTTVTQCVIKYTLKRRKVSDTFKGMDEIRKIQEKMQTIEGKQVLMQTTIEGMQEEVQTIDGVQKSINGVQEDVLKIDGVQKTMKMTIDEMQRIMNEMKISMDEMNKKFDATKE</sequence>
<reference evidence="3" key="2">
    <citation type="submission" date="2019-10" db="EMBL/GenBank/DDBJ databases">
        <title>Conservation and host-specific expression of non-tandemly repeated heterogenous ribosome RNA gene in arbuscular mycorrhizal fungi.</title>
        <authorList>
            <person name="Maeda T."/>
            <person name="Kobayashi Y."/>
            <person name="Nakagawa T."/>
            <person name="Ezawa T."/>
            <person name="Yamaguchi K."/>
            <person name="Bino T."/>
            <person name="Nishimoto Y."/>
            <person name="Shigenobu S."/>
            <person name="Kawaguchi M."/>
        </authorList>
    </citation>
    <scope>NUCLEOTIDE SEQUENCE</scope>
    <source>
        <strain evidence="3">HR1</strain>
    </source>
</reference>
<proteinExistence type="predicted"/>
<evidence type="ECO:0000313" key="3">
    <source>
        <dbReference type="EMBL" id="GES99749.1"/>
    </source>
</evidence>
<keyword evidence="1" id="KW-0472">Membrane</keyword>
<feature type="transmembrane region" description="Helical" evidence="1">
    <location>
        <begin position="183"/>
        <end position="204"/>
    </location>
</feature>
<feature type="transmembrane region" description="Helical" evidence="1">
    <location>
        <begin position="268"/>
        <end position="285"/>
    </location>
</feature>
<keyword evidence="4" id="KW-1185">Reference proteome</keyword>
<comment type="caution">
    <text evidence="2">The sequence shown here is derived from an EMBL/GenBank/DDBJ whole genome shotgun (WGS) entry which is preliminary data.</text>
</comment>
<evidence type="ECO:0000313" key="4">
    <source>
        <dbReference type="Proteomes" id="UP000247702"/>
    </source>
</evidence>
<protein>
    <submittedName>
        <fullName evidence="2">Uncharacterized protein</fullName>
    </submittedName>
</protein>
<dbReference type="AlphaFoldDB" id="A0A2Z6QCE1"/>
<feature type="transmembrane region" description="Helical" evidence="1">
    <location>
        <begin position="116"/>
        <end position="137"/>
    </location>
</feature>
<feature type="transmembrane region" description="Helical" evidence="1">
    <location>
        <begin position="244"/>
        <end position="262"/>
    </location>
</feature>
<accession>A0A2Z6QCE1</accession>